<dbReference type="Proteomes" id="UP000494252">
    <property type="component" value="Unassembled WGS sequence"/>
</dbReference>
<evidence type="ECO:0000313" key="1">
    <source>
        <dbReference type="EMBL" id="CAB3809842.1"/>
    </source>
</evidence>
<dbReference type="EMBL" id="CADIKI010000031">
    <property type="protein sequence ID" value="CAB3809842.1"/>
    <property type="molecule type" value="Genomic_DNA"/>
</dbReference>
<dbReference type="AlphaFoldDB" id="A0A6J5H0Y8"/>
<gene>
    <name evidence="1" type="ORF">LMG27177_06931</name>
</gene>
<evidence type="ECO:0008006" key="3">
    <source>
        <dbReference type="Google" id="ProtNLM"/>
    </source>
</evidence>
<sequence>MVTSQTSAPHLTLHVFEQDGGWHWGIAIPRVAGGGFKVLAYSKVTFAQEVDAHHDGNRALDALAQNPSVQCGS</sequence>
<organism evidence="1 2">
    <name type="scientific">Paraburkholderia fynbosensis</name>
    <dbReference type="NCBI Taxonomy" id="1200993"/>
    <lineage>
        <taxon>Bacteria</taxon>
        <taxon>Pseudomonadati</taxon>
        <taxon>Pseudomonadota</taxon>
        <taxon>Betaproteobacteria</taxon>
        <taxon>Burkholderiales</taxon>
        <taxon>Burkholderiaceae</taxon>
        <taxon>Paraburkholderia</taxon>
    </lineage>
</organism>
<protein>
    <recommendedName>
        <fullName evidence="3">DUF1508 domain-containing protein</fullName>
    </recommendedName>
</protein>
<proteinExistence type="predicted"/>
<evidence type="ECO:0000313" key="2">
    <source>
        <dbReference type="Proteomes" id="UP000494252"/>
    </source>
</evidence>
<keyword evidence="2" id="KW-1185">Reference proteome</keyword>
<accession>A0A6J5H0Y8</accession>
<name>A0A6J5H0Y8_9BURK</name>
<reference evidence="1 2" key="1">
    <citation type="submission" date="2020-04" db="EMBL/GenBank/DDBJ databases">
        <authorList>
            <person name="De Canck E."/>
        </authorList>
    </citation>
    <scope>NUCLEOTIDE SEQUENCE [LARGE SCALE GENOMIC DNA]</scope>
    <source>
        <strain evidence="1 2">LMG 27177</strain>
    </source>
</reference>